<dbReference type="PANTHER" id="PTHR10907:SF47">
    <property type="entry name" value="REGUCALCIN"/>
    <property type="match status" value="1"/>
</dbReference>
<dbReference type="Gene3D" id="2.120.10.30">
    <property type="entry name" value="TolB, C-terminal domain"/>
    <property type="match status" value="1"/>
</dbReference>
<reference evidence="5 6" key="1">
    <citation type="submission" date="2018-02" db="EMBL/GenBank/DDBJ databases">
        <title>novel marine gammaproteobacteria from coastal saline agro ecosystem.</title>
        <authorList>
            <person name="Krishnan R."/>
            <person name="Ramesh Kumar N."/>
        </authorList>
    </citation>
    <scope>NUCLEOTIDE SEQUENCE [LARGE SCALE GENOMIC DNA]</scope>
    <source>
        <strain evidence="5 6">228</strain>
    </source>
</reference>
<comment type="cofactor">
    <cofactor evidence="3">
        <name>Zn(2+)</name>
        <dbReference type="ChEBI" id="CHEBI:29105"/>
    </cofactor>
    <text evidence="3">Binds 1 divalent metal cation per subunit.</text>
</comment>
<evidence type="ECO:0000313" key="6">
    <source>
        <dbReference type="Proteomes" id="UP000238196"/>
    </source>
</evidence>
<feature type="domain" description="SMP-30/Gluconolactonase/LRE-like region" evidence="4">
    <location>
        <begin position="14"/>
        <end position="254"/>
    </location>
</feature>
<proteinExistence type="inferred from homology"/>
<accession>A0A2S5KQ46</accession>
<feature type="binding site" evidence="3">
    <location>
        <position position="16"/>
    </location>
    <ligand>
        <name>a divalent metal cation</name>
        <dbReference type="ChEBI" id="CHEBI:60240"/>
    </ligand>
</feature>
<dbReference type="AlphaFoldDB" id="A0A2S5KQ46"/>
<protein>
    <submittedName>
        <fullName evidence="5">Gluconolactonase</fullName>
    </submittedName>
</protein>
<evidence type="ECO:0000313" key="5">
    <source>
        <dbReference type="EMBL" id="PPC76888.1"/>
    </source>
</evidence>
<dbReference type="GO" id="GO:0005509">
    <property type="term" value="F:calcium ion binding"/>
    <property type="evidence" value="ECO:0007669"/>
    <property type="project" value="TreeGrafter"/>
</dbReference>
<evidence type="ECO:0000256" key="2">
    <source>
        <dbReference type="PIRSR" id="PIRSR605511-1"/>
    </source>
</evidence>
<dbReference type="SUPFAM" id="SSF63829">
    <property type="entry name" value="Calcium-dependent phosphotriesterase"/>
    <property type="match status" value="1"/>
</dbReference>
<organism evidence="5 6">
    <name type="scientific">Proteobacteria bacterium 228</name>
    <dbReference type="NCBI Taxonomy" id="2083153"/>
    <lineage>
        <taxon>Bacteria</taxon>
        <taxon>Pseudomonadati</taxon>
        <taxon>Pseudomonadota</taxon>
    </lineage>
</organism>
<evidence type="ECO:0000259" key="4">
    <source>
        <dbReference type="Pfam" id="PF08450"/>
    </source>
</evidence>
<evidence type="ECO:0000256" key="1">
    <source>
        <dbReference type="ARBA" id="ARBA00008853"/>
    </source>
</evidence>
<gene>
    <name evidence="5" type="ORF">C4K68_13200</name>
</gene>
<feature type="binding site" evidence="3">
    <location>
        <position position="146"/>
    </location>
    <ligand>
        <name>a divalent metal cation</name>
        <dbReference type="ChEBI" id="CHEBI:60240"/>
    </ligand>
</feature>
<dbReference type="Proteomes" id="UP000238196">
    <property type="component" value="Unassembled WGS sequence"/>
</dbReference>
<feature type="binding site" evidence="3">
    <location>
        <position position="99"/>
    </location>
    <ligand>
        <name>substrate</name>
    </ligand>
</feature>
<dbReference type="GO" id="GO:0019853">
    <property type="term" value="P:L-ascorbic acid biosynthetic process"/>
    <property type="evidence" value="ECO:0007669"/>
    <property type="project" value="TreeGrafter"/>
</dbReference>
<sequence>MSEVQVALDVRARLGECPRWDEQSQCLYWIDIDSFRLHRFDPRTHTDDIRQFDQEIGCFSLRDDGGFVLAMRSGFYFIDSWDAPLRPICDPEADLPDNRFNDGRCDAAGRLLAGTMDKSKTGGASLYSLDPALTVRRLEDGVNTANGLAFSPDNTRMYFSDTPRHVIYVYDYDISSGTASNRRVFHQFPHGLGRPDGAAVDSEGYYWSALYEGGRVVRLNPQGDIVAEIAVPARCPTMVAFGGADLKTLYITSVGQRPDAELADYPLSGALFSVQVEVAGRVEHRFRYQPR</sequence>
<feature type="active site" description="Proton donor/acceptor" evidence="2">
    <location>
        <position position="196"/>
    </location>
</feature>
<keyword evidence="3" id="KW-0862">Zinc</keyword>
<dbReference type="GO" id="GO:0004341">
    <property type="term" value="F:gluconolactonase activity"/>
    <property type="evidence" value="ECO:0007669"/>
    <property type="project" value="TreeGrafter"/>
</dbReference>
<comment type="caution">
    <text evidence="5">The sequence shown here is derived from an EMBL/GenBank/DDBJ whole genome shotgun (WGS) entry which is preliminary data.</text>
</comment>
<comment type="similarity">
    <text evidence="1">Belongs to the SMP-30/CGR1 family.</text>
</comment>
<feature type="binding site" evidence="3">
    <location>
        <position position="196"/>
    </location>
    <ligand>
        <name>a divalent metal cation</name>
        <dbReference type="ChEBI" id="CHEBI:60240"/>
    </ligand>
</feature>
<dbReference type="Pfam" id="PF08450">
    <property type="entry name" value="SGL"/>
    <property type="match status" value="1"/>
</dbReference>
<keyword evidence="3" id="KW-0479">Metal-binding</keyword>
<dbReference type="InterPro" id="IPR005511">
    <property type="entry name" value="SMP-30"/>
</dbReference>
<dbReference type="EMBL" id="PRLP01000038">
    <property type="protein sequence ID" value="PPC76888.1"/>
    <property type="molecule type" value="Genomic_DNA"/>
</dbReference>
<dbReference type="InterPro" id="IPR013658">
    <property type="entry name" value="SGL"/>
</dbReference>
<dbReference type="PANTHER" id="PTHR10907">
    <property type="entry name" value="REGUCALCIN"/>
    <property type="match status" value="1"/>
</dbReference>
<dbReference type="InterPro" id="IPR011042">
    <property type="entry name" value="6-blade_b-propeller_TolB-like"/>
</dbReference>
<dbReference type="PRINTS" id="PR01790">
    <property type="entry name" value="SMP30FAMILY"/>
</dbReference>
<feature type="binding site" evidence="3">
    <location>
        <position position="101"/>
    </location>
    <ligand>
        <name>substrate</name>
    </ligand>
</feature>
<dbReference type="OrthoDB" id="9775406at2"/>
<name>A0A2S5KQ46_9PROT</name>
<evidence type="ECO:0000256" key="3">
    <source>
        <dbReference type="PIRSR" id="PIRSR605511-2"/>
    </source>
</evidence>